<dbReference type="InterPro" id="IPR000182">
    <property type="entry name" value="GNAT_dom"/>
</dbReference>
<dbReference type="CDD" id="cd04301">
    <property type="entry name" value="NAT_SF"/>
    <property type="match status" value="1"/>
</dbReference>
<dbReference type="EMBL" id="RJUR01000011">
    <property type="protein sequence ID" value="ROQ53036.1"/>
    <property type="molecule type" value="Genomic_DNA"/>
</dbReference>
<keyword evidence="2" id="KW-0012">Acyltransferase</keyword>
<reference evidence="4 5" key="1">
    <citation type="submission" date="2018-11" db="EMBL/GenBank/DDBJ databases">
        <title>Genomic analyses of the natural microbiome of Caenorhabditis elegans.</title>
        <authorList>
            <person name="Samuel B."/>
        </authorList>
    </citation>
    <scope>NUCLEOTIDE SEQUENCE [LARGE SCALE GENOMIC DNA]</scope>
    <source>
        <strain evidence="4 5">BIGb0473</strain>
    </source>
</reference>
<evidence type="ECO:0000259" key="3">
    <source>
        <dbReference type="PROSITE" id="PS51186"/>
    </source>
</evidence>
<dbReference type="SUPFAM" id="SSF55729">
    <property type="entry name" value="Acyl-CoA N-acyltransferases (Nat)"/>
    <property type="match status" value="1"/>
</dbReference>
<keyword evidence="1" id="KW-0808">Transferase</keyword>
<evidence type="ECO:0000256" key="2">
    <source>
        <dbReference type="ARBA" id="ARBA00023315"/>
    </source>
</evidence>
<dbReference type="PANTHER" id="PTHR43877">
    <property type="entry name" value="AMINOALKYLPHOSPHONATE N-ACETYLTRANSFERASE-RELATED-RELATED"/>
    <property type="match status" value="1"/>
</dbReference>
<dbReference type="PANTHER" id="PTHR43877:SF1">
    <property type="entry name" value="ACETYLTRANSFERASE"/>
    <property type="match status" value="1"/>
</dbReference>
<protein>
    <submittedName>
        <fullName evidence="4">GNAT family acetyltransferase</fullName>
    </submittedName>
</protein>
<gene>
    <name evidence="4" type="ORF">EDF85_0786</name>
</gene>
<proteinExistence type="predicted"/>
<dbReference type="Proteomes" id="UP000269115">
    <property type="component" value="Unassembled WGS sequence"/>
</dbReference>
<comment type="caution">
    <text evidence="4">The sequence shown here is derived from an EMBL/GenBank/DDBJ whole genome shotgun (WGS) entry which is preliminary data.</text>
</comment>
<dbReference type="Pfam" id="PF13673">
    <property type="entry name" value="Acetyltransf_10"/>
    <property type="match status" value="1"/>
</dbReference>
<evidence type="ECO:0000313" key="4">
    <source>
        <dbReference type="EMBL" id="ROQ53036.1"/>
    </source>
</evidence>
<dbReference type="Gene3D" id="3.40.630.30">
    <property type="match status" value="1"/>
</dbReference>
<dbReference type="InterPro" id="IPR016181">
    <property type="entry name" value="Acyl_CoA_acyltransferase"/>
</dbReference>
<name>A0A9X8EPL4_PSEPU</name>
<dbReference type="AlphaFoldDB" id="A0A9X8EPL4"/>
<feature type="domain" description="N-acetyltransferase" evidence="3">
    <location>
        <begin position="5"/>
        <end position="152"/>
    </location>
</feature>
<evidence type="ECO:0000313" key="5">
    <source>
        <dbReference type="Proteomes" id="UP000269115"/>
    </source>
</evidence>
<accession>A0A9X8EPL4</accession>
<dbReference type="RefSeq" id="WP_123752700.1">
    <property type="nucleotide sequence ID" value="NZ_RJUR01000011.1"/>
</dbReference>
<evidence type="ECO:0000256" key="1">
    <source>
        <dbReference type="ARBA" id="ARBA00022679"/>
    </source>
</evidence>
<dbReference type="PROSITE" id="PS51186">
    <property type="entry name" value="GNAT"/>
    <property type="match status" value="1"/>
</dbReference>
<sequence>MSETCQVRQALETDAPAISRVIVEALRTSNSQDYSPAVIARVEQSFSPEALLGLMARRQVVVAQLGGQVVGTASLEGDVVRTVFVAPDRQGLGIGRALMLHVEELAGAAGVQALRVPSSLTAQAFYARLGYAVVREVVEGEERTIVMARALGR</sequence>
<dbReference type="GO" id="GO:0016747">
    <property type="term" value="F:acyltransferase activity, transferring groups other than amino-acyl groups"/>
    <property type="evidence" value="ECO:0007669"/>
    <property type="project" value="InterPro"/>
</dbReference>
<dbReference type="InterPro" id="IPR050832">
    <property type="entry name" value="Bact_Acetyltransf"/>
</dbReference>
<organism evidence="4 5">
    <name type="scientific">Pseudomonas putida</name>
    <name type="common">Arthrobacter siderocapsulatus</name>
    <dbReference type="NCBI Taxonomy" id="303"/>
    <lineage>
        <taxon>Bacteria</taxon>
        <taxon>Pseudomonadati</taxon>
        <taxon>Pseudomonadota</taxon>
        <taxon>Gammaproteobacteria</taxon>
        <taxon>Pseudomonadales</taxon>
        <taxon>Pseudomonadaceae</taxon>
        <taxon>Pseudomonas</taxon>
    </lineage>
</organism>